<dbReference type="Proteomes" id="UP000504632">
    <property type="component" value="Chromosome 1"/>
</dbReference>
<dbReference type="GeneID" id="115807441"/>
<evidence type="ECO:0000313" key="2">
    <source>
        <dbReference type="Proteomes" id="UP000504632"/>
    </source>
</evidence>
<dbReference type="RefSeq" id="XP_030624325.1">
    <property type="nucleotide sequence ID" value="XM_030768465.1"/>
</dbReference>
<keyword evidence="2" id="KW-1185">Reference proteome</keyword>
<dbReference type="InParanoid" id="A0A6J2UUY0"/>
<dbReference type="OrthoDB" id="9936533at2759"/>
<feature type="compositionally biased region" description="Acidic residues" evidence="1">
    <location>
        <begin position="64"/>
        <end position="74"/>
    </location>
</feature>
<accession>A0A6J2UUY0</accession>
<dbReference type="AlphaFoldDB" id="A0A6J2UUY0"/>
<proteinExistence type="predicted"/>
<protein>
    <submittedName>
        <fullName evidence="3">Uncharacterized protein LOC115807441</fullName>
    </submittedName>
</protein>
<reference evidence="3" key="1">
    <citation type="submission" date="2025-08" db="UniProtKB">
        <authorList>
            <consortium name="RefSeq"/>
        </authorList>
    </citation>
    <scope>IDENTIFICATION</scope>
</reference>
<feature type="compositionally biased region" description="Basic and acidic residues" evidence="1">
    <location>
        <begin position="146"/>
        <end position="156"/>
    </location>
</feature>
<feature type="region of interest" description="Disordered" evidence="1">
    <location>
        <begin position="354"/>
        <end position="375"/>
    </location>
</feature>
<evidence type="ECO:0000313" key="3">
    <source>
        <dbReference type="RefSeq" id="XP_030624325.1"/>
    </source>
</evidence>
<feature type="region of interest" description="Disordered" evidence="1">
    <location>
        <begin position="57"/>
        <end position="78"/>
    </location>
</feature>
<evidence type="ECO:0000256" key="1">
    <source>
        <dbReference type="SAM" id="MobiDB-lite"/>
    </source>
</evidence>
<sequence length="375" mass="42803">MDRTRGWRSEVRFRRVQNLRNKRNPWPCHDTSPVPSHYSEPVSLQNKNVVGSLLPLPGMREEHQNDDEEEEEETQSLRSLPTVMTPLSICPKVKRSQRYPRNQVTTGLKLPPLTLNYSESKCTLIVKGTGYTSICKFPPVIKSMNMREQKDQERPPSRAGLNGMKPASPEQVQKGEHIQNASPASKSVHFVKPQPVQNDCRHLPCALMSNVPLQSHITFQSPVVQTVYPITSASIQQTRHNERVTQPLKSVLKKRPVLQRAKDCSWVQSCESQPGHTRLLEPFTKLQEHLYHQMLHSPLPYHATPQQAPCHFLLYEQDHLHQEALPHASQGQHCSLWERTVVLSSSEGKMLPRITMTRPTPSPKQLRCTESRHAA</sequence>
<name>A0A6J2UUY0_CHACN</name>
<feature type="region of interest" description="Disordered" evidence="1">
    <location>
        <begin position="18"/>
        <end position="41"/>
    </location>
</feature>
<organism evidence="2 3">
    <name type="scientific">Chanos chanos</name>
    <name type="common">Milkfish</name>
    <name type="synonym">Mugil chanos</name>
    <dbReference type="NCBI Taxonomy" id="29144"/>
    <lineage>
        <taxon>Eukaryota</taxon>
        <taxon>Metazoa</taxon>
        <taxon>Chordata</taxon>
        <taxon>Craniata</taxon>
        <taxon>Vertebrata</taxon>
        <taxon>Euteleostomi</taxon>
        <taxon>Actinopterygii</taxon>
        <taxon>Neopterygii</taxon>
        <taxon>Teleostei</taxon>
        <taxon>Ostariophysi</taxon>
        <taxon>Gonorynchiformes</taxon>
        <taxon>Chanidae</taxon>
        <taxon>Chanos</taxon>
    </lineage>
</organism>
<gene>
    <name evidence="3" type="primary">LOC115807441</name>
</gene>
<feature type="region of interest" description="Disordered" evidence="1">
    <location>
        <begin position="146"/>
        <end position="186"/>
    </location>
</feature>